<keyword evidence="2" id="KW-1185">Reference proteome</keyword>
<protein>
    <submittedName>
        <fullName evidence="1">Golgin subfamily B member 1</fullName>
    </submittedName>
</protein>
<dbReference type="Proteomes" id="UP000290572">
    <property type="component" value="Unassembled WGS sequence"/>
</dbReference>
<evidence type="ECO:0000313" key="2">
    <source>
        <dbReference type="Proteomes" id="UP000290572"/>
    </source>
</evidence>
<comment type="caution">
    <text evidence="1">The sequence shown here is derived from an EMBL/GenBank/DDBJ whole genome shotgun (WGS) entry which is preliminary data.</text>
</comment>
<dbReference type="AlphaFoldDB" id="A0A498NFH5"/>
<sequence>MEKCKIKMQNNFVVCLEKASTDASAAFIQEEVPAVGSVQKEEGLVPVVTRQVGEESTDGEPSISEDQKVAVGIDVDEDPVDEEVAVAMRVEQEVTGEPLSADKWMMSIEGTIVMGPHNNLLNGVAATFSAYYVFNLQYPKEASSTLEFVQRAFCGINSQTGSKAEKRHKLNAPVCTLLRKLLDFELMG</sequence>
<dbReference type="EMBL" id="QBIY01011588">
    <property type="protein sequence ID" value="RXN30295.1"/>
    <property type="molecule type" value="Genomic_DNA"/>
</dbReference>
<dbReference type="PANTHER" id="PTHR31025:SF30">
    <property type="entry name" value="SI:DKEY-15H8.17"/>
    <property type="match status" value="1"/>
</dbReference>
<evidence type="ECO:0000313" key="1">
    <source>
        <dbReference type="EMBL" id="RXN30295.1"/>
    </source>
</evidence>
<reference evidence="1 2" key="1">
    <citation type="submission" date="2018-03" db="EMBL/GenBank/DDBJ databases">
        <title>Draft genome sequence of Rohu Carp (Labeo rohita).</title>
        <authorList>
            <person name="Das P."/>
            <person name="Kushwaha B."/>
            <person name="Joshi C.G."/>
            <person name="Kumar D."/>
            <person name="Nagpure N.S."/>
            <person name="Sahoo L."/>
            <person name="Das S.P."/>
            <person name="Bit A."/>
            <person name="Patnaik S."/>
            <person name="Meher P.K."/>
            <person name="Jayasankar P."/>
            <person name="Koringa P.G."/>
            <person name="Patel N.V."/>
            <person name="Hinsu A.T."/>
            <person name="Kumar R."/>
            <person name="Pandey M."/>
            <person name="Agarwal S."/>
            <person name="Srivastava S."/>
            <person name="Singh M."/>
            <person name="Iquebal M.A."/>
            <person name="Jaiswal S."/>
            <person name="Angadi U.B."/>
            <person name="Kumar N."/>
            <person name="Raza M."/>
            <person name="Shah T.M."/>
            <person name="Rai A."/>
            <person name="Jena J.K."/>
        </authorList>
    </citation>
    <scope>NUCLEOTIDE SEQUENCE [LARGE SCALE GENOMIC DNA]</scope>
    <source>
        <strain evidence="1">DASCIFA01</strain>
        <tissue evidence="1">Testis</tissue>
    </source>
</reference>
<organism evidence="1 2">
    <name type="scientific">Labeo rohita</name>
    <name type="common">Indian major carp</name>
    <name type="synonym">Cyprinus rohita</name>
    <dbReference type="NCBI Taxonomy" id="84645"/>
    <lineage>
        <taxon>Eukaryota</taxon>
        <taxon>Metazoa</taxon>
        <taxon>Chordata</taxon>
        <taxon>Craniata</taxon>
        <taxon>Vertebrata</taxon>
        <taxon>Euteleostomi</taxon>
        <taxon>Actinopterygii</taxon>
        <taxon>Neopterygii</taxon>
        <taxon>Teleostei</taxon>
        <taxon>Ostariophysi</taxon>
        <taxon>Cypriniformes</taxon>
        <taxon>Cyprinidae</taxon>
        <taxon>Labeoninae</taxon>
        <taxon>Labeonini</taxon>
        <taxon>Labeo</taxon>
    </lineage>
</organism>
<dbReference type="STRING" id="84645.A0A498NFH5"/>
<name>A0A498NFH5_LABRO</name>
<proteinExistence type="predicted"/>
<dbReference type="PANTHER" id="PTHR31025">
    <property type="entry name" value="SI:CH211-196P9.1-RELATED"/>
    <property type="match status" value="1"/>
</dbReference>
<accession>A0A498NFH5</accession>
<gene>
    <name evidence="1" type="ORF">ROHU_017791</name>
</gene>